<accession>A0A4Y8WRL9</accession>
<evidence type="ECO:0000313" key="1">
    <source>
        <dbReference type="EMBL" id="TFH95520.1"/>
    </source>
</evidence>
<proteinExistence type="predicted"/>
<evidence type="ECO:0000313" key="2">
    <source>
        <dbReference type="Proteomes" id="UP000297225"/>
    </source>
</evidence>
<dbReference type="AlphaFoldDB" id="A0A4Y8WRL9"/>
<dbReference type="InterPro" id="IPR019734">
    <property type="entry name" value="TPR_rpt"/>
</dbReference>
<keyword evidence="2" id="KW-1185">Reference proteome</keyword>
<dbReference type="PROSITE" id="PS50005">
    <property type="entry name" value="TPR"/>
    <property type="match status" value="1"/>
</dbReference>
<name>A0A4Y8WRL9_9PORP</name>
<organism evidence="1 2">
    <name type="scientific">Porphyromonas levii</name>
    <dbReference type="NCBI Taxonomy" id="28114"/>
    <lineage>
        <taxon>Bacteria</taxon>
        <taxon>Pseudomonadati</taxon>
        <taxon>Bacteroidota</taxon>
        <taxon>Bacteroidia</taxon>
        <taxon>Bacteroidales</taxon>
        <taxon>Porphyromonadaceae</taxon>
        <taxon>Porphyromonas</taxon>
    </lineage>
</organism>
<dbReference type="Pfam" id="PF13432">
    <property type="entry name" value="TPR_16"/>
    <property type="match status" value="1"/>
</dbReference>
<dbReference type="OrthoDB" id="9814220at2"/>
<dbReference type="STRING" id="1122973.GCA_000379925_00013"/>
<dbReference type="Proteomes" id="UP000297225">
    <property type="component" value="Unassembled WGS sequence"/>
</dbReference>
<dbReference type="RefSeq" id="WP_134849122.1">
    <property type="nucleotide sequence ID" value="NZ_CP197400.1"/>
</dbReference>
<protein>
    <submittedName>
        <fullName evidence="1">Tetratricopeptide repeat protein</fullName>
    </submittedName>
</protein>
<dbReference type="PANTHER" id="PTHR12558">
    <property type="entry name" value="CELL DIVISION CYCLE 16,23,27"/>
    <property type="match status" value="1"/>
</dbReference>
<gene>
    <name evidence="1" type="ORF">E4P47_04335</name>
</gene>
<dbReference type="Gene3D" id="1.25.40.10">
    <property type="entry name" value="Tetratricopeptide repeat domain"/>
    <property type="match status" value="2"/>
</dbReference>
<dbReference type="EMBL" id="SPNC01000047">
    <property type="protein sequence ID" value="TFH95520.1"/>
    <property type="molecule type" value="Genomic_DNA"/>
</dbReference>
<comment type="caution">
    <text evidence="1">The sequence shown here is derived from an EMBL/GenBank/DDBJ whole genome shotgun (WGS) entry which is preliminary data.</text>
</comment>
<dbReference type="SUPFAM" id="SSF48452">
    <property type="entry name" value="TPR-like"/>
    <property type="match status" value="1"/>
</dbReference>
<dbReference type="PANTHER" id="PTHR12558:SF13">
    <property type="entry name" value="CELL DIVISION CYCLE PROTEIN 27 HOMOLOG"/>
    <property type="match status" value="1"/>
</dbReference>
<dbReference type="InterPro" id="IPR011990">
    <property type="entry name" value="TPR-like_helical_dom_sf"/>
</dbReference>
<reference evidence="1 2" key="1">
    <citation type="submission" date="2019-03" db="EMBL/GenBank/DDBJ databases">
        <title>Porphyromonas levii Isolated from the Uterus of Dairy Cows.</title>
        <authorList>
            <person name="Francis A.M."/>
        </authorList>
    </citation>
    <scope>NUCLEOTIDE SEQUENCE [LARGE SCALE GENOMIC DNA]</scope>
    <source>
        <strain evidence="1 2">AF5678</strain>
    </source>
</reference>
<sequence length="569" mass="63979">MNIKRAAWTAFILLSAIPLAAQDKLSKDEVVSNRLFSRALQVSGAPMQSERFNHLWMAYLVDPSQPAVLEDLAPLITYVDRKWGFQVMEESFRLSGYDYQTGMGLLRQALYYKEWEQAERVADKLLELKPNDKLLIRTLISVYEESGQVEKALATIQKIQGDERDVAVIFKESQMLLQLHREVEAEQLLETYLAVHPGEPIAAVMLVSIYADAGKEDKALALLEKAQKLSPENIQLSELFVSINANLGRNEAIKSEILRIATLEGGDPVGAQQLLSSARSMTNNLTALLPTLIEIEQELQKIYPEVDQLVLAEANDHFLLSDSIKGEKLLMKLVENGTQLPSPYYYFIERYASVEDSVGLRKVTDKGLKAIPTDGLVHLYSALLDINNGDTISSNKRIQKALKVVPEEDRFYGQLALMGAELAMEYDKDWERAVKYFEIAVAKGIPSAYNNYAYALTTHGTPEDLNRAEEMASEAVKNDSENASFLDTYAWILYLKKAYPLARIYMERALEKAEAPDALYFQHYADILTALGEYDKALEALRMALENGGEVATIEGIIKKIKESQNEEK</sequence>
<dbReference type="SUPFAM" id="SSF81901">
    <property type="entry name" value="HCP-like"/>
    <property type="match status" value="1"/>
</dbReference>